<keyword evidence="4 8" id="KW-0812">Transmembrane</keyword>
<comment type="caution">
    <text evidence="9">The sequence shown here is derived from an EMBL/GenBank/DDBJ whole genome shotgun (WGS) entry which is preliminary data.</text>
</comment>
<dbReference type="Proteomes" id="UP000327458">
    <property type="component" value="Unassembled WGS sequence"/>
</dbReference>
<keyword evidence="2" id="KW-1003">Cell membrane</keyword>
<keyword evidence="7 8" id="KW-0472">Membrane</keyword>
<evidence type="ECO:0000256" key="8">
    <source>
        <dbReference type="SAM" id="Phobius"/>
    </source>
</evidence>
<evidence type="ECO:0000256" key="1">
    <source>
        <dbReference type="ARBA" id="ARBA00004651"/>
    </source>
</evidence>
<gene>
    <name evidence="9" type="ORF">FP507_02490</name>
</gene>
<feature type="transmembrane region" description="Helical" evidence="8">
    <location>
        <begin position="143"/>
        <end position="162"/>
    </location>
</feature>
<dbReference type="AlphaFoldDB" id="A0A5M8ICL3"/>
<organism evidence="9 10">
    <name type="scientific">Chlorobium phaeovibrioides</name>
    <dbReference type="NCBI Taxonomy" id="1094"/>
    <lineage>
        <taxon>Bacteria</taxon>
        <taxon>Pseudomonadati</taxon>
        <taxon>Chlorobiota</taxon>
        <taxon>Chlorobiia</taxon>
        <taxon>Chlorobiales</taxon>
        <taxon>Chlorobiaceae</taxon>
        <taxon>Chlorobium/Pelodictyon group</taxon>
        <taxon>Chlorobium</taxon>
    </lineage>
</organism>
<dbReference type="GO" id="GO:0005886">
    <property type="term" value="C:plasma membrane"/>
    <property type="evidence" value="ECO:0007669"/>
    <property type="project" value="UniProtKB-SubCell"/>
</dbReference>
<dbReference type="Pfam" id="PF09721">
    <property type="entry name" value="Exosortase_EpsH"/>
    <property type="match status" value="1"/>
</dbReference>
<feature type="transmembrane region" description="Helical" evidence="8">
    <location>
        <begin position="169"/>
        <end position="189"/>
    </location>
</feature>
<dbReference type="InterPro" id="IPR026392">
    <property type="entry name" value="Exo/Archaeosortase_dom"/>
</dbReference>
<feature type="transmembrane region" description="Helical" evidence="8">
    <location>
        <begin position="119"/>
        <end position="137"/>
    </location>
</feature>
<evidence type="ECO:0000256" key="4">
    <source>
        <dbReference type="ARBA" id="ARBA00022692"/>
    </source>
</evidence>
<keyword evidence="6 8" id="KW-1133">Transmembrane helix</keyword>
<accession>A0A5M8ICL3</accession>
<dbReference type="GO" id="GO:0008233">
    <property type="term" value="F:peptidase activity"/>
    <property type="evidence" value="ECO:0007669"/>
    <property type="project" value="UniProtKB-KW"/>
</dbReference>
<dbReference type="InterPro" id="IPR019127">
    <property type="entry name" value="Exosortase"/>
</dbReference>
<keyword evidence="3" id="KW-0645">Protease</keyword>
<evidence type="ECO:0000313" key="10">
    <source>
        <dbReference type="Proteomes" id="UP000327458"/>
    </source>
</evidence>
<feature type="transmembrane region" description="Helical" evidence="8">
    <location>
        <begin position="65"/>
        <end position="83"/>
    </location>
</feature>
<dbReference type="GO" id="GO:0006508">
    <property type="term" value="P:proteolysis"/>
    <property type="evidence" value="ECO:0007669"/>
    <property type="project" value="UniProtKB-KW"/>
</dbReference>
<feature type="transmembrane region" description="Helical" evidence="8">
    <location>
        <begin position="209"/>
        <end position="225"/>
    </location>
</feature>
<feature type="transmembrane region" description="Helical" evidence="8">
    <location>
        <begin position="277"/>
        <end position="302"/>
    </location>
</feature>
<sequence length="308" mass="33302">MWPPCGGVMLTGHGTWRKLLRLSRGMMKRLKVQASWFPWVVYCLAFLYSVGSIEPRALFQSADYASLFISILAVLWLERYAVVSSLAGEGTGSSIVGWMLFITGCLLFILGYVVGALKLYVWGLFLIPAGLVGVFASREHGESSRFIAFAGSVVVIMGLLITMVLSSRLAIGIATVSASLLNTLSIPVVADGVALYFGPYSAEVTEGCSGMRSLFALAALSVVYLKDGTNRRPWHSVVLVLCVLPVAILANLGRVILLVLVTLFIGDDFAQGLFHDVAGITAFVLALFLLYGTDRLLALLFIRHNKTA</sequence>
<evidence type="ECO:0000256" key="5">
    <source>
        <dbReference type="ARBA" id="ARBA00022801"/>
    </source>
</evidence>
<dbReference type="EMBL" id="VMRG01000001">
    <property type="protein sequence ID" value="KAA6232089.1"/>
    <property type="molecule type" value="Genomic_DNA"/>
</dbReference>
<evidence type="ECO:0000256" key="3">
    <source>
        <dbReference type="ARBA" id="ARBA00022670"/>
    </source>
</evidence>
<feature type="transmembrane region" description="Helical" evidence="8">
    <location>
        <begin position="237"/>
        <end position="265"/>
    </location>
</feature>
<proteinExistence type="predicted"/>
<keyword evidence="5" id="KW-0378">Hydrolase</keyword>
<evidence type="ECO:0000256" key="2">
    <source>
        <dbReference type="ARBA" id="ARBA00022475"/>
    </source>
</evidence>
<reference evidence="9 10" key="1">
    <citation type="submission" date="2019-07" db="EMBL/GenBank/DDBJ databases">
        <title>Draft genome Sequence of Chlorobium phaeovibrioides sp. strain PhvTcv-s14, from the Phylum Chlorobi.</title>
        <authorList>
            <person name="Babenko V."/>
            <person name="Boldyreva D."/>
            <person name="Kanygina A."/>
            <person name="Selezneva O."/>
            <person name="Akopiyan T."/>
            <person name="Lunina O."/>
        </authorList>
    </citation>
    <scope>NUCLEOTIDE SEQUENCE [LARGE SCALE GENOMIC DNA]</scope>
    <source>
        <strain evidence="9 10">GrTcv12</strain>
    </source>
</reference>
<evidence type="ECO:0000256" key="7">
    <source>
        <dbReference type="ARBA" id="ARBA00023136"/>
    </source>
</evidence>
<dbReference type="NCBIfam" id="TIGR04178">
    <property type="entry name" value="exo_archaeo"/>
    <property type="match status" value="1"/>
</dbReference>
<name>A0A5M8ICL3_CHLPH</name>
<comment type="subcellular location">
    <subcellularLocation>
        <location evidence="1">Cell membrane</location>
        <topology evidence="1">Multi-pass membrane protein</topology>
    </subcellularLocation>
</comment>
<feature type="transmembrane region" description="Helical" evidence="8">
    <location>
        <begin position="36"/>
        <end position="53"/>
    </location>
</feature>
<evidence type="ECO:0000256" key="6">
    <source>
        <dbReference type="ARBA" id="ARBA00022989"/>
    </source>
</evidence>
<protein>
    <submittedName>
        <fullName evidence="9">Exosortase/archaeosortase family protein</fullName>
    </submittedName>
</protein>
<evidence type="ECO:0000313" key="9">
    <source>
        <dbReference type="EMBL" id="KAA6232089.1"/>
    </source>
</evidence>
<feature type="transmembrane region" description="Helical" evidence="8">
    <location>
        <begin position="95"/>
        <end position="114"/>
    </location>
</feature>